<dbReference type="RefSeq" id="WP_244906689.1">
    <property type="nucleotide sequence ID" value="NZ_CP010649.1"/>
</dbReference>
<proteinExistence type="inferred from homology"/>
<dbReference type="PANTHER" id="PTHR43706:SF47">
    <property type="entry name" value="EXTERNAL NADH-UBIQUINONE OXIDOREDUCTASE 1, MITOCHONDRIAL-RELATED"/>
    <property type="match status" value="1"/>
</dbReference>
<dbReference type="InterPro" id="IPR045024">
    <property type="entry name" value="NDH-2"/>
</dbReference>
<dbReference type="EMBL" id="CP010649">
    <property type="protein sequence ID" value="ATG38123.1"/>
    <property type="molecule type" value="Genomic_DNA"/>
</dbReference>
<protein>
    <recommendedName>
        <fullName evidence="2">NADH:ubiquinone reductase (non-electrogenic)</fullName>
        <ecNumber evidence="2">1.6.5.9</ecNumber>
    </recommendedName>
</protein>
<comment type="similarity">
    <text evidence="1">Belongs to the NADH dehydrogenase family.</text>
</comment>
<keyword evidence="6" id="KW-0520">NAD</keyword>
<evidence type="ECO:0000256" key="7">
    <source>
        <dbReference type="ARBA" id="ARBA00047599"/>
    </source>
</evidence>
<geneLocation type="plasmid" evidence="8 9">
    <name>pP36_f</name>
</geneLocation>
<gene>
    <name evidence="8" type="ORF">PhaeoP36_04048</name>
</gene>
<reference evidence="8 9" key="1">
    <citation type="journal article" date="2017" name="Front. Microbiol.">
        <title>Phaeobacter piscinae sp. nov., a species of the Roseobacter group and potential aquaculture probiont.</title>
        <authorList>
            <person name="Sonnenschein E.C."/>
            <person name="Phippen C.B.W."/>
            <person name="Nielsen K.F."/>
            <person name="Mateiu R.V."/>
            <person name="Melchiorsen J."/>
            <person name="Gram L."/>
            <person name="Overmann J."/>
            <person name="Freese H.M."/>
        </authorList>
    </citation>
    <scope>NUCLEOTIDE SEQUENCE [LARGE SCALE GENOMIC DNA]</scope>
    <source>
        <strain evidence="8 9">P36</strain>
    </source>
</reference>
<comment type="catalytic activity">
    <reaction evidence="7">
        <text>a quinone + NADH + H(+) = a quinol + NAD(+)</text>
        <dbReference type="Rhea" id="RHEA:46160"/>
        <dbReference type="ChEBI" id="CHEBI:15378"/>
        <dbReference type="ChEBI" id="CHEBI:24646"/>
        <dbReference type="ChEBI" id="CHEBI:57540"/>
        <dbReference type="ChEBI" id="CHEBI:57945"/>
        <dbReference type="ChEBI" id="CHEBI:132124"/>
        <dbReference type="EC" id="1.6.5.9"/>
    </reaction>
</comment>
<evidence type="ECO:0000313" key="9">
    <source>
        <dbReference type="Proteomes" id="UP000218891"/>
    </source>
</evidence>
<evidence type="ECO:0000256" key="2">
    <source>
        <dbReference type="ARBA" id="ARBA00012637"/>
    </source>
</evidence>
<dbReference type="EC" id="1.6.5.9" evidence="2"/>
<keyword evidence="3" id="KW-0285">Flavoprotein</keyword>
<evidence type="ECO:0000256" key="5">
    <source>
        <dbReference type="ARBA" id="ARBA00023002"/>
    </source>
</evidence>
<evidence type="ECO:0000256" key="4">
    <source>
        <dbReference type="ARBA" id="ARBA00022827"/>
    </source>
</evidence>
<reference evidence="8 9" key="2">
    <citation type="journal article" date="2017" name="Genome Biol. Evol.">
        <title>Trajectories and Drivers of Genome Evolution in Surface-Associated Marine Phaeobacter.</title>
        <authorList>
            <person name="Freese H.M."/>
            <person name="Sikorski J."/>
            <person name="Bunk B."/>
            <person name="Scheuner C."/>
            <person name="Meier-Kolthoff J.P."/>
            <person name="Sproer C."/>
            <person name="Gram L."/>
            <person name="Overmann J."/>
        </authorList>
    </citation>
    <scope>NUCLEOTIDE SEQUENCE [LARGE SCALE GENOMIC DNA]</scope>
    <source>
        <strain evidence="8 9">P36</strain>
    </source>
</reference>
<dbReference type="Gene3D" id="3.50.50.100">
    <property type="match status" value="1"/>
</dbReference>
<keyword evidence="5" id="KW-0560">Oxidoreductase</keyword>
<reference evidence="8 9" key="3">
    <citation type="journal article" date="2017" name="Int. J. Syst. Evol. Microbiol.">
        <title>Adaptation of Surface-Associated Bacteria to the Open Ocean: A Genomically Distinct Subpopulation of Phaeobacter gallaeciensis Colonizes Pacific Mesozooplankton.</title>
        <authorList>
            <person name="Freese H.M."/>
            <person name="Methner A."/>
            <person name="Overmann J."/>
        </authorList>
    </citation>
    <scope>NUCLEOTIDE SEQUENCE [LARGE SCALE GENOMIC DNA]</scope>
    <source>
        <strain evidence="8 9">P36</strain>
    </source>
</reference>
<dbReference type="PANTHER" id="PTHR43706">
    <property type="entry name" value="NADH DEHYDROGENASE"/>
    <property type="match status" value="1"/>
</dbReference>
<evidence type="ECO:0000256" key="1">
    <source>
        <dbReference type="ARBA" id="ARBA00005272"/>
    </source>
</evidence>
<name>A0ABM6PKF8_9RHOB</name>
<evidence type="ECO:0000256" key="6">
    <source>
        <dbReference type="ARBA" id="ARBA00023027"/>
    </source>
</evidence>
<organism evidence="8 9">
    <name type="scientific">Phaeobacter piscinae</name>
    <dbReference type="NCBI Taxonomy" id="1580596"/>
    <lineage>
        <taxon>Bacteria</taxon>
        <taxon>Pseudomonadati</taxon>
        <taxon>Pseudomonadota</taxon>
        <taxon>Alphaproteobacteria</taxon>
        <taxon>Rhodobacterales</taxon>
        <taxon>Roseobacteraceae</taxon>
        <taxon>Phaeobacter</taxon>
    </lineage>
</organism>
<keyword evidence="4" id="KW-0274">FAD</keyword>
<evidence type="ECO:0000256" key="3">
    <source>
        <dbReference type="ARBA" id="ARBA00022630"/>
    </source>
</evidence>
<keyword evidence="8" id="KW-0614">Plasmid</keyword>
<dbReference type="Proteomes" id="UP000218891">
    <property type="component" value="Plasmid pP36_f"/>
</dbReference>
<accession>A0ABM6PKF8</accession>
<sequence>MLKSIDDALDIRGRLLASFEKAECSEDPQEIRRLLTFALVGGGPTGIEMSGAIAELALNFVPVPGHRGKVPLSKKGTWNGTIEADVHRRV</sequence>
<evidence type="ECO:0000313" key="8">
    <source>
        <dbReference type="EMBL" id="ATG38123.1"/>
    </source>
</evidence>
<keyword evidence="9" id="KW-1185">Reference proteome</keyword>
<reference evidence="8 9" key="4">
    <citation type="journal article" date="2018" name="Environ. Microbiol. Rep.">
        <title>Phylogenetic distribution of roseobacticides in the Roseobacter group and their effect on microalgae.</title>
        <authorList>
            <person name="Sonnenschein E.C."/>
            <person name="Phippen C.B."/>
            <person name="Bentzon-Tilia M."/>
            <person name="Rasmussen S.A."/>
            <person name="Nielsen K.F."/>
            <person name="Gram L."/>
        </authorList>
    </citation>
    <scope>NUCLEOTIDE SEQUENCE [LARGE SCALE GENOMIC DNA]</scope>
    <source>
        <strain evidence="8 9">P36</strain>
    </source>
</reference>